<dbReference type="InterPro" id="IPR036402">
    <property type="entry name" value="EF-Ts_dimer_sf"/>
</dbReference>
<dbReference type="GeneID" id="39872325"/>
<dbReference type="VEuPathDB" id="PiroplasmaDB:BOVATA_000480"/>
<accession>A0A2H6K6D8</accession>
<dbReference type="SUPFAM" id="SSF54713">
    <property type="entry name" value="Elongation factor Ts (EF-Ts), dimerisation domain"/>
    <property type="match status" value="1"/>
</dbReference>
<dbReference type="Gene3D" id="3.30.479.20">
    <property type="entry name" value="Elongation factor Ts, dimerisation domain"/>
    <property type="match status" value="1"/>
</dbReference>
<evidence type="ECO:0000313" key="3">
    <source>
        <dbReference type="Proteomes" id="UP000236319"/>
    </source>
</evidence>
<keyword evidence="3" id="KW-1185">Reference proteome</keyword>
<comment type="caution">
    <text evidence="2">The sequence shown here is derived from an EMBL/GenBank/DDBJ whole genome shotgun (WGS) entry which is preliminary data.</text>
</comment>
<sequence length="311" mass="34076">MHVFTVHYSYIRIYGFITLQDLDEAITYVRSVQQTRQFDIDTERPVFGKIALPNDIRTRGRSVIVELCCNCDFVTSSDKFAQLAHNIRKTIQRSIDINRINIDHSDTSGAIVALDIGSCNDLKCDDVDGITVGQMLQQSSAEFKTKIVMSTVLAFVTNLQKDHIGVYVHQKEGKEEGVMGSILGMVSLRHHGVNSALSNQVSDTLADIAKHLAIQMVCSPLEPEQSQAEGATPYRMVALNDVLQQPWMHLDFVQSKMRDLATQIGIVKLDVAAEAPVGKTLGEIAKLIGASSISVPGALYMKSGATPVICA</sequence>
<evidence type="ECO:0000313" key="2">
    <source>
        <dbReference type="EMBL" id="GBE58555.1"/>
    </source>
</evidence>
<reference evidence="2 3" key="1">
    <citation type="journal article" date="2017" name="BMC Genomics">
        <title>Whole-genome assembly of Babesia ovata and comparative genomics between closely related pathogens.</title>
        <authorList>
            <person name="Yamagishi J."/>
            <person name="Asada M."/>
            <person name="Hakimi H."/>
            <person name="Tanaka T.Q."/>
            <person name="Sugimoto C."/>
            <person name="Kawazu S."/>
        </authorList>
    </citation>
    <scope>NUCLEOTIDE SEQUENCE [LARGE SCALE GENOMIC DNA]</scope>
    <source>
        <strain evidence="2 3">Miyake</strain>
    </source>
</reference>
<name>A0A2H6K6D8_9APIC</name>
<keyword evidence="2" id="KW-0648">Protein biosynthesis</keyword>
<feature type="domain" description="Translation elongation factor EFTs/EF1B dimerisation" evidence="1">
    <location>
        <begin position="63"/>
        <end position="213"/>
    </location>
</feature>
<dbReference type="EMBL" id="BDSA01000001">
    <property type="protein sequence ID" value="GBE58555.1"/>
    <property type="molecule type" value="Genomic_DNA"/>
</dbReference>
<dbReference type="Proteomes" id="UP000236319">
    <property type="component" value="Unassembled WGS sequence"/>
</dbReference>
<organism evidence="2 3">
    <name type="scientific">Babesia ovata</name>
    <dbReference type="NCBI Taxonomy" id="189622"/>
    <lineage>
        <taxon>Eukaryota</taxon>
        <taxon>Sar</taxon>
        <taxon>Alveolata</taxon>
        <taxon>Apicomplexa</taxon>
        <taxon>Aconoidasida</taxon>
        <taxon>Piroplasmida</taxon>
        <taxon>Babesiidae</taxon>
        <taxon>Babesia</taxon>
    </lineage>
</organism>
<dbReference type="OrthoDB" id="277235at2759"/>
<dbReference type="AlphaFoldDB" id="A0A2H6K6D8"/>
<dbReference type="Pfam" id="PF00889">
    <property type="entry name" value="EF_TS"/>
    <property type="match status" value="1"/>
</dbReference>
<dbReference type="GO" id="GO:0003746">
    <property type="term" value="F:translation elongation factor activity"/>
    <property type="evidence" value="ECO:0007669"/>
    <property type="project" value="UniProtKB-KW"/>
</dbReference>
<evidence type="ECO:0000259" key="1">
    <source>
        <dbReference type="Pfam" id="PF00889"/>
    </source>
</evidence>
<gene>
    <name evidence="2" type="ORF">BOVATA_000480</name>
</gene>
<dbReference type="RefSeq" id="XP_028864798.1">
    <property type="nucleotide sequence ID" value="XM_029008965.1"/>
</dbReference>
<keyword evidence="2" id="KW-0251">Elongation factor</keyword>
<protein>
    <submittedName>
        <fullName evidence="2">Elongation factor Ts</fullName>
    </submittedName>
</protein>
<dbReference type="InterPro" id="IPR014039">
    <property type="entry name" value="Transl_elong_EFTs/EF1B_dimer"/>
</dbReference>
<proteinExistence type="predicted"/>